<sequence>RPGPARRLPDRRLRDAWLRPDPDWPPPPDAGPEWRRRYRSAEAPSPSGETSCRPPAAGYRAAGRRKSLAEPPAASAPRRPEHRPARRADLKSDPEWPR</sequence>
<protein>
    <submittedName>
        <fullName evidence="3">Junctional sarcoplasmic reticulum protein 1</fullName>
    </submittedName>
</protein>
<reference evidence="3" key="1">
    <citation type="submission" date="2017-02" db="UniProtKB">
        <authorList>
            <consortium name="WormBaseParasite"/>
        </authorList>
    </citation>
    <scope>IDENTIFICATION</scope>
</reference>
<evidence type="ECO:0000313" key="2">
    <source>
        <dbReference type="Proteomes" id="UP000038045"/>
    </source>
</evidence>
<name>A0A0N4Z887_PARTI</name>
<proteinExistence type="predicted"/>
<organism evidence="2 3">
    <name type="scientific">Parastrongyloides trichosuri</name>
    <name type="common">Possum-specific nematode worm</name>
    <dbReference type="NCBI Taxonomy" id="131310"/>
    <lineage>
        <taxon>Eukaryota</taxon>
        <taxon>Metazoa</taxon>
        <taxon>Ecdysozoa</taxon>
        <taxon>Nematoda</taxon>
        <taxon>Chromadorea</taxon>
        <taxon>Rhabditida</taxon>
        <taxon>Tylenchina</taxon>
        <taxon>Panagrolaimomorpha</taxon>
        <taxon>Strongyloidoidea</taxon>
        <taxon>Strongyloididae</taxon>
        <taxon>Parastrongyloides</taxon>
    </lineage>
</organism>
<dbReference type="Proteomes" id="UP000038045">
    <property type="component" value="Unplaced"/>
</dbReference>
<evidence type="ECO:0000313" key="3">
    <source>
        <dbReference type="WBParaSite" id="PTRK_0000347300.1"/>
    </source>
</evidence>
<feature type="compositionally biased region" description="Basic and acidic residues" evidence="1">
    <location>
        <begin position="78"/>
        <end position="98"/>
    </location>
</feature>
<feature type="region of interest" description="Disordered" evidence="1">
    <location>
        <begin position="1"/>
        <end position="98"/>
    </location>
</feature>
<feature type="compositionally biased region" description="Basic and acidic residues" evidence="1">
    <location>
        <begin position="7"/>
        <end position="22"/>
    </location>
</feature>
<dbReference type="WBParaSite" id="PTRK_0000347300.1">
    <property type="protein sequence ID" value="PTRK_0000347300.1"/>
    <property type="gene ID" value="PTRK_0000347300"/>
</dbReference>
<dbReference type="AlphaFoldDB" id="A0A0N4Z887"/>
<evidence type="ECO:0000256" key="1">
    <source>
        <dbReference type="SAM" id="MobiDB-lite"/>
    </source>
</evidence>
<accession>A0A0N4Z887</accession>
<keyword evidence="2" id="KW-1185">Reference proteome</keyword>